<protein>
    <submittedName>
        <fullName evidence="2">Uncharacterized protein</fullName>
    </submittedName>
</protein>
<dbReference type="eggNOG" id="arCOG03518">
    <property type="taxonomic scope" value="Archaea"/>
</dbReference>
<keyword evidence="1" id="KW-0812">Transmembrane</keyword>
<accession>C9RI79</accession>
<keyword evidence="1" id="KW-1133">Transmembrane helix</keyword>
<name>C9RI79_METVM</name>
<gene>
    <name evidence="2" type="ordered locus">Metvu_1428</name>
</gene>
<dbReference type="AlphaFoldDB" id="C9RI79"/>
<evidence type="ECO:0000256" key="1">
    <source>
        <dbReference type="SAM" id="Phobius"/>
    </source>
</evidence>
<dbReference type="EMBL" id="CP001787">
    <property type="protein sequence ID" value="ACX73281.1"/>
    <property type="molecule type" value="Genomic_DNA"/>
</dbReference>
<sequence>MKVKVYQVGGAMGLFLMLLILFLLIVLAIFALPIFLILIGIFGLYILVKYKIRSFFSRLWYKLRRKKIKIEDVSTNGEVKINFAKRIEIEGSGEFIFENLDSLDETSRSLAFYLKNIGAEFREDGIYFRGYKVYPIFKKTYPLNEIITLKYPKNVDAVVLGLKGEPYDPKFLYLIPKDFLKEKMSISELRRFLID</sequence>
<reference evidence="2" key="1">
    <citation type="submission" date="2009-10" db="EMBL/GenBank/DDBJ databases">
        <title>Complete sequence of chromosome of Methanocaldococcus vulcanius M7.</title>
        <authorList>
            <consortium name="US DOE Joint Genome Institute"/>
            <person name="Lucas S."/>
            <person name="Copeland A."/>
            <person name="Lapidus A."/>
            <person name="Glavina del Rio T."/>
            <person name="Dalin E."/>
            <person name="Tice H."/>
            <person name="Bruce D."/>
            <person name="Goodwin L."/>
            <person name="Pitluck S."/>
            <person name="Lcollab F.I."/>
            <person name="Brettin T."/>
            <person name="Detter J.C."/>
            <person name="Han C."/>
            <person name="Tapia R."/>
            <person name="Kuske C.R."/>
            <person name="Schmutz J."/>
            <person name="Larimer F."/>
            <person name="Land M."/>
            <person name="Hauser L."/>
            <person name="Kyrpides N."/>
            <person name="Ovchinikova G."/>
            <person name="Sieprawska-Lupa M."/>
            <person name="Whitman W.B."/>
            <person name="Woyke T."/>
        </authorList>
    </citation>
    <scope>NUCLEOTIDE SEQUENCE [LARGE SCALE GENOMIC DNA]</scope>
    <source>
        <strain evidence="2">M7</strain>
    </source>
</reference>
<evidence type="ECO:0000313" key="3">
    <source>
        <dbReference type="Proteomes" id="UP000002063"/>
    </source>
</evidence>
<feature type="transmembrane region" description="Helical" evidence="1">
    <location>
        <begin position="15"/>
        <end position="48"/>
    </location>
</feature>
<dbReference type="RefSeq" id="WP_015733500.1">
    <property type="nucleotide sequence ID" value="NC_013407.1"/>
</dbReference>
<evidence type="ECO:0000313" key="2">
    <source>
        <dbReference type="EMBL" id="ACX73281.1"/>
    </source>
</evidence>
<keyword evidence="1" id="KW-0472">Membrane</keyword>
<dbReference type="STRING" id="579137.Metvu_1428"/>
<dbReference type="Proteomes" id="UP000002063">
    <property type="component" value="Chromosome"/>
</dbReference>
<dbReference type="GeneID" id="8513771"/>
<dbReference type="HOGENOM" id="CLU_1318547_0_0_2"/>
<organism evidence="2 3">
    <name type="scientific">Methanocaldococcus vulcanius (strain ATCC 700851 / DSM 12094 / M7)</name>
    <name type="common">Methanococcus vulcanius</name>
    <dbReference type="NCBI Taxonomy" id="579137"/>
    <lineage>
        <taxon>Archaea</taxon>
        <taxon>Methanobacteriati</taxon>
        <taxon>Methanobacteriota</taxon>
        <taxon>Methanomada group</taxon>
        <taxon>Methanococci</taxon>
        <taxon>Methanococcales</taxon>
        <taxon>Methanocaldococcaceae</taxon>
        <taxon>Methanocaldococcus</taxon>
    </lineage>
</organism>
<proteinExistence type="predicted"/>
<dbReference type="OrthoDB" id="65665at2157"/>
<dbReference type="KEGG" id="mvu:Metvu_1428"/>
<keyword evidence="3" id="KW-1185">Reference proteome</keyword>